<evidence type="ECO:0000313" key="4">
    <source>
        <dbReference type="Proteomes" id="UP000281647"/>
    </source>
</evidence>
<evidence type="ECO:0000313" key="3">
    <source>
        <dbReference type="EMBL" id="RUM95076.1"/>
    </source>
</evidence>
<dbReference type="InterPro" id="IPR002559">
    <property type="entry name" value="Transposase_11"/>
</dbReference>
<organism evidence="3 4">
    <name type="scientific">Borborobacter arsenicus</name>
    <dbReference type="NCBI Taxonomy" id="1851146"/>
    <lineage>
        <taxon>Bacteria</taxon>
        <taxon>Pseudomonadati</taxon>
        <taxon>Pseudomonadota</taxon>
        <taxon>Alphaproteobacteria</taxon>
        <taxon>Hyphomicrobiales</taxon>
        <taxon>Phyllobacteriaceae</taxon>
        <taxon>Borborobacter</taxon>
    </lineage>
</organism>
<accession>A0A432UYS2</accession>
<dbReference type="AlphaFoldDB" id="A0A432UYS2"/>
<gene>
    <name evidence="3" type="ORF">EET67_25375</name>
</gene>
<dbReference type="OrthoDB" id="9798237at2"/>
<dbReference type="Proteomes" id="UP000281647">
    <property type="component" value="Unassembled WGS sequence"/>
</dbReference>
<evidence type="ECO:0000256" key="1">
    <source>
        <dbReference type="SAM" id="MobiDB-lite"/>
    </source>
</evidence>
<feature type="region of interest" description="Disordered" evidence="1">
    <location>
        <begin position="1"/>
        <end position="37"/>
    </location>
</feature>
<dbReference type="NCBIfam" id="NF033580">
    <property type="entry name" value="transpos_IS5_3"/>
    <property type="match status" value="1"/>
</dbReference>
<comment type="caution">
    <text evidence="3">The sequence shown here is derived from an EMBL/GenBank/DDBJ whole genome shotgun (WGS) entry which is preliminary data.</text>
</comment>
<reference evidence="3 4" key="1">
    <citation type="submission" date="2018-11" db="EMBL/GenBank/DDBJ databases">
        <title>Pseudaminobacter arsenicus sp. nov., an arsenic-resistant bacterium isolated from arsenic-rich aquifers.</title>
        <authorList>
            <person name="Mu Y."/>
        </authorList>
    </citation>
    <scope>NUCLEOTIDE SEQUENCE [LARGE SCALE GENOMIC DNA]</scope>
    <source>
        <strain evidence="3 4">CB3</strain>
    </source>
</reference>
<name>A0A432UYS2_9HYPH</name>
<dbReference type="RefSeq" id="WP_128628921.1">
    <property type="nucleotide sequence ID" value="NZ_RKST01000097.1"/>
</dbReference>
<dbReference type="EMBL" id="RKST01000097">
    <property type="protein sequence ID" value="RUM95076.1"/>
    <property type="molecule type" value="Genomic_DNA"/>
</dbReference>
<sequence length="174" mass="19006">MGPFDPDVRFHHRTRPCLGGRRKGGQQGQALGRSRGGFTTKIHAKADNSGDIIAFDLTGGQVSDTTRFETLLNIGPDITPRAALGDKGYSSKANRAAARARGIAPVIPHKANEKNIPAFFAKSLYKARARIEQGFGRLKRFKRVALRCEKTARNFRSIVSFAAGLCLIKFVHTA</sequence>
<feature type="compositionally biased region" description="Basic residues" evidence="1">
    <location>
        <begin position="10"/>
        <end position="24"/>
    </location>
</feature>
<feature type="domain" description="Transposase IS4-like" evidence="2">
    <location>
        <begin position="23"/>
        <end position="159"/>
    </location>
</feature>
<dbReference type="GO" id="GO:0006313">
    <property type="term" value="P:DNA transposition"/>
    <property type="evidence" value="ECO:0007669"/>
    <property type="project" value="InterPro"/>
</dbReference>
<keyword evidence="4" id="KW-1185">Reference proteome</keyword>
<evidence type="ECO:0000259" key="2">
    <source>
        <dbReference type="Pfam" id="PF01609"/>
    </source>
</evidence>
<protein>
    <submittedName>
        <fullName evidence="3">IS5 family transposase</fullName>
    </submittedName>
</protein>
<dbReference type="PANTHER" id="PTHR30007">
    <property type="entry name" value="PHP DOMAIN PROTEIN"/>
    <property type="match status" value="1"/>
</dbReference>
<proteinExistence type="predicted"/>
<dbReference type="GO" id="GO:0004803">
    <property type="term" value="F:transposase activity"/>
    <property type="evidence" value="ECO:0007669"/>
    <property type="project" value="InterPro"/>
</dbReference>
<dbReference type="Pfam" id="PF01609">
    <property type="entry name" value="DDE_Tnp_1"/>
    <property type="match status" value="1"/>
</dbReference>
<dbReference type="PANTHER" id="PTHR30007:SF1">
    <property type="entry name" value="BLR1914 PROTEIN"/>
    <property type="match status" value="1"/>
</dbReference>
<dbReference type="GO" id="GO:0003677">
    <property type="term" value="F:DNA binding"/>
    <property type="evidence" value="ECO:0007669"/>
    <property type="project" value="InterPro"/>
</dbReference>